<sequence length="298" mass="34334">MDDAKALYNTHTVEHSEGRQILDSKTKNLIFLYGHGQNENTVEILSTILQDKNTNNDFIIKKLNHSNVMTSAKLFIKNHVKWSPCYNIIFYYSGKIQYEADETISLCSEDETGSLDEIYRNIITELTSKNNKGQLEETKLKLVFFIDSYDGSLIEDDASRLKITRDYLKCGSKLPKCSHPYGVMTLPRPFNNVSLRESLDNDLSPFANFLINRVNSIEFGKRLFYETANILASEFWSKFINQCSSSDESFLINVAKDYIDIHNGKNSKLNEEIKESIIQREFKILSNGNDSNVFMFKF</sequence>
<dbReference type="KEGG" id="dpp:DICPUDRAFT_83037"/>
<dbReference type="VEuPathDB" id="AmoebaDB:DICPUDRAFT_83037"/>
<evidence type="ECO:0000313" key="1">
    <source>
        <dbReference type="EMBL" id="EGC31063.1"/>
    </source>
</evidence>
<dbReference type="AlphaFoldDB" id="F0ZYC7"/>
<name>F0ZYC7_DICPU</name>
<dbReference type="RefSeq" id="XP_003292422.1">
    <property type="nucleotide sequence ID" value="XM_003292374.1"/>
</dbReference>
<keyword evidence="2" id="KW-1185">Reference proteome</keyword>
<proteinExistence type="predicted"/>
<gene>
    <name evidence="1" type="ORF">DICPUDRAFT_83037</name>
</gene>
<dbReference type="Proteomes" id="UP000001064">
    <property type="component" value="Unassembled WGS sequence"/>
</dbReference>
<evidence type="ECO:0000313" key="2">
    <source>
        <dbReference type="Proteomes" id="UP000001064"/>
    </source>
</evidence>
<dbReference type="EMBL" id="GL871280">
    <property type="protein sequence ID" value="EGC31063.1"/>
    <property type="molecule type" value="Genomic_DNA"/>
</dbReference>
<dbReference type="GeneID" id="10508138"/>
<dbReference type="InParanoid" id="F0ZYC7"/>
<accession>F0ZYC7</accession>
<reference evidence="2" key="1">
    <citation type="journal article" date="2011" name="Genome Biol.">
        <title>Comparative genomics of the social amoebae Dictyostelium discoideum and Dictyostelium purpureum.</title>
        <authorList>
            <consortium name="US DOE Joint Genome Institute (JGI-PGF)"/>
            <person name="Sucgang R."/>
            <person name="Kuo A."/>
            <person name="Tian X."/>
            <person name="Salerno W."/>
            <person name="Parikh A."/>
            <person name="Feasley C.L."/>
            <person name="Dalin E."/>
            <person name="Tu H."/>
            <person name="Huang E."/>
            <person name="Barry K."/>
            <person name="Lindquist E."/>
            <person name="Shapiro H."/>
            <person name="Bruce D."/>
            <person name="Schmutz J."/>
            <person name="Salamov A."/>
            <person name="Fey P."/>
            <person name="Gaudet P."/>
            <person name="Anjard C."/>
            <person name="Babu M.M."/>
            <person name="Basu S."/>
            <person name="Bushmanova Y."/>
            <person name="van der Wel H."/>
            <person name="Katoh-Kurasawa M."/>
            <person name="Dinh C."/>
            <person name="Coutinho P.M."/>
            <person name="Saito T."/>
            <person name="Elias M."/>
            <person name="Schaap P."/>
            <person name="Kay R.R."/>
            <person name="Henrissat B."/>
            <person name="Eichinger L."/>
            <person name="Rivero F."/>
            <person name="Putnam N.H."/>
            <person name="West C.M."/>
            <person name="Loomis W.F."/>
            <person name="Chisholm R.L."/>
            <person name="Shaulsky G."/>
            <person name="Strassmann J.E."/>
            <person name="Queller D.C."/>
            <person name="Kuspa A."/>
            <person name="Grigoriev I.V."/>
        </authorList>
    </citation>
    <scope>NUCLEOTIDE SEQUENCE [LARGE SCALE GENOMIC DNA]</scope>
    <source>
        <strain evidence="2">QSDP1</strain>
    </source>
</reference>
<organism evidence="1 2">
    <name type="scientific">Dictyostelium purpureum</name>
    <name type="common">Slime mold</name>
    <dbReference type="NCBI Taxonomy" id="5786"/>
    <lineage>
        <taxon>Eukaryota</taxon>
        <taxon>Amoebozoa</taxon>
        <taxon>Evosea</taxon>
        <taxon>Eumycetozoa</taxon>
        <taxon>Dictyostelia</taxon>
        <taxon>Dictyosteliales</taxon>
        <taxon>Dictyosteliaceae</taxon>
        <taxon>Dictyostelium</taxon>
    </lineage>
</organism>
<protein>
    <submittedName>
        <fullName evidence="1">Uncharacterized protein</fullName>
    </submittedName>
</protein>